<comment type="similarity">
    <text evidence="1">Belongs to the glycosyl hydrolase 1 family.</text>
</comment>
<dbReference type="SUPFAM" id="SSF51445">
    <property type="entry name" value="(Trans)glycosidases"/>
    <property type="match status" value="1"/>
</dbReference>
<evidence type="ECO:0000256" key="4">
    <source>
        <dbReference type="ARBA" id="ARBA00023295"/>
    </source>
</evidence>
<comment type="caution">
    <text evidence="5">The sequence shown here is derived from an EMBL/GenBank/DDBJ whole genome shotgun (WGS) entry which is preliminary data.</text>
</comment>
<dbReference type="PANTHER" id="PTHR10353:SF36">
    <property type="entry name" value="LP05116P"/>
    <property type="match status" value="1"/>
</dbReference>
<proteinExistence type="inferred from homology"/>
<dbReference type="InterPro" id="IPR017853">
    <property type="entry name" value="GH"/>
</dbReference>
<reference evidence="5" key="1">
    <citation type="journal article" date="2013" name="Environ. Microbiol.">
        <title>Microbiota from the distal guts of lean and obese adolescents exhibit partial functional redundancy besides clear differences in community structure.</title>
        <authorList>
            <person name="Ferrer M."/>
            <person name="Ruiz A."/>
            <person name="Lanza F."/>
            <person name="Haange S.B."/>
            <person name="Oberbach A."/>
            <person name="Till H."/>
            <person name="Bargiela R."/>
            <person name="Campoy C."/>
            <person name="Segura M.T."/>
            <person name="Richter M."/>
            <person name="von Bergen M."/>
            <person name="Seifert J."/>
            <person name="Suarez A."/>
        </authorList>
    </citation>
    <scope>NUCLEOTIDE SEQUENCE</scope>
</reference>
<evidence type="ECO:0000256" key="3">
    <source>
        <dbReference type="ARBA" id="ARBA00022801"/>
    </source>
</evidence>
<keyword evidence="4" id="KW-0326">Glycosidase</keyword>
<dbReference type="EC" id="3.2.1.21" evidence="2"/>
<organism evidence="5">
    <name type="scientific">human gut metagenome</name>
    <dbReference type="NCBI Taxonomy" id="408170"/>
    <lineage>
        <taxon>unclassified sequences</taxon>
        <taxon>metagenomes</taxon>
        <taxon>organismal metagenomes</taxon>
    </lineage>
</organism>
<dbReference type="EMBL" id="AJWZ01008630">
    <property type="protein sequence ID" value="EKC53579.1"/>
    <property type="molecule type" value="Genomic_DNA"/>
</dbReference>
<dbReference type="InterPro" id="IPR001360">
    <property type="entry name" value="Glyco_hydro_1"/>
</dbReference>
<dbReference type="PANTHER" id="PTHR10353">
    <property type="entry name" value="GLYCOSYL HYDROLASE"/>
    <property type="match status" value="1"/>
</dbReference>
<dbReference type="GO" id="GO:0008422">
    <property type="term" value="F:beta-glucosidase activity"/>
    <property type="evidence" value="ECO:0007669"/>
    <property type="project" value="TreeGrafter"/>
</dbReference>
<sequence length="132" mass="15067">MEVEGCYSISWWCDPVLLGRVPEPMAKALGADVFTPQELELLHQPLDYLGFNVYNACAAQQPGSEYTANTWQGSPRTAMEWPITPDCIYWAIRFLNQRYGRPILITENGMANTDFVMLDGKVHDPQRIDYVH</sequence>
<dbReference type="Gene3D" id="3.20.20.80">
    <property type="entry name" value="Glycosidases"/>
    <property type="match status" value="1"/>
</dbReference>
<evidence type="ECO:0000256" key="1">
    <source>
        <dbReference type="ARBA" id="ARBA00010838"/>
    </source>
</evidence>
<dbReference type="GO" id="GO:0005829">
    <property type="term" value="C:cytosol"/>
    <property type="evidence" value="ECO:0007669"/>
    <property type="project" value="TreeGrafter"/>
</dbReference>
<evidence type="ECO:0000256" key="2">
    <source>
        <dbReference type="ARBA" id="ARBA00012744"/>
    </source>
</evidence>
<dbReference type="GO" id="GO:0016052">
    <property type="term" value="P:carbohydrate catabolic process"/>
    <property type="evidence" value="ECO:0007669"/>
    <property type="project" value="TreeGrafter"/>
</dbReference>
<dbReference type="AlphaFoldDB" id="K1SDY9"/>
<evidence type="ECO:0000313" key="5">
    <source>
        <dbReference type="EMBL" id="EKC53579.1"/>
    </source>
</evidence>
<accession>K1SDY9</accession>
<name>K1SDY9_9ZZZZ</name>
<dbReference type="Pfam" id="PF00232">
    <property type="entry name" value="Glyco_hydro_1"/>
    <property type="match status" value="1"/>
</dbReference>
<keyword evidence="3" id="KW-0378">Hydrolase</keyword>
<gene>
    <name evidence="5" type="ORF">OBE_12521</name>
</gene>
<feature type="non-terminal residue" evidence="5">
    <location>
        <position position="132"/>
    </location>
</feature>
<dbReference type="PROSITE" id="PS00572">
    <property type="entry name" value="GLYCOSYL_HYDROL_F1_1"/>
    <property type="match status" value="1"/>
</dbReference>
<dbReference type="InterPro" id="IPR018120">
    <property type="entry name" value="Glyco_hydro_1_AS"/>
</dbReference>
<protein>
    <recommendedName>
        <fullName evidence="2">beta-glucosidase</fullName>
        <ecNumber evidence="2">3.2.1.21</ecNumber>
    </recommendedName>
</protein>